<comment type="pathway">
    <text evidence="1">Metabolic intermediate biosynthesis; chorismate biosynthesis; chorismate from D-erythrose 4-phosphate and phosphoenolpyruvate: step 4/7.</text>
</comment>
<feature type="domain" description="Shikimate dehydrogenase substrate binding N-terminal" evidence="4">
    <location>
        <begin position="6"/>
        <end position="87"/>
    </location>
</feature>
<proteinExistence type="predicted"/>
<accession>A0ABU3CU93</accession>
<dbReference type="InterPro" id="IPR046346">
    <property type="entry name" value="Aminoacid_DH-like_N_sf"/>
</dbReference>
<gene>
    <name evidence="5" type="ORF">RM529_07170</name>
</gene>
<keyword evidence="3" id="KW-0028">Amino-acid biosynthesis</keyword>
<reference evidence="5 6" key="1">
    <citation type="submission" date="2023-09" db="EMBL/GenBank/DDBJ databases">
        <authorList>
            <person name="Rey-Velasco X."/>
        </authorList>
    </citation>
    <scope>NUCLEOTIDE SEQUENCE [LARGE SCALE GENOMIC DNA]</scope>
    <source>
        <strain evidence="5 6">F297</strain>
    </source>
</reference>
<dbReference type="EMBL" id="JAVRHP010000028">
    <property type="protein sequence ID" value="MDT0649919.1"/>
    <property type="molecule type" value="Genomic_DNA"/>
</dbReference>
<dbReference type="PANTHER" id="PTHR21089:SF1">
    <property type="entry name" value="BIFUNCTIONAL 3-DEHYDROQUINATE DEHYDRATASE_SHIKIMATE DEHYDROGENASE, CHLOROPLASTIC"/>
    <property type="match status" value="1"/>
</dbReference>
<dbReference type="CDD" id="cd01065">
    <property type="entry name" value="NAD_bind_Shikimate_DH"/>
    <property type="match status" value="1"/>
</dbReference>
<dbReference type="InterPro" id="IPR022893">
    <property type="entry name" value="Shikimate_DH_fam"/>
</dbReference>
<organism evidence="5 6">
    <name type="scientific">Autumnicola edwardsiae</name>
    <dbReference type="NCBI Taxonomy" id="3075594"/>
    <lineage>
        <taxon>Bacteria</taxon>
        <taxon>Pseudomonadati</taxon>
        <taxon>Bacteroidota</taxon>
        <taxon>Flavobacteriia</taxon>
        <taxon>Flavobacteriales</taxon>
        <taxon>Flavobacteriaceae</taxon>
        <taxon>Autumnicola</taxon>
    </lineage>
</organism>
<evidence type="ECO:0000256" key="3">
    <source>
        <dbReference type="ARBA" id="ARBA00023141"/>
    </source>
</evidence>
<dbReference type="InterPro" id="IPR036291">
    <property type="entry name" value="NAD(P)-bd_dom_sf"/>
</dbReference>
<keyword evidence="2" id="KW-0560">Oxidoreductase</keyword>
<evidence type="ECO:0000313" key="5">
    <source>
        <dbReference type="EMBL" id="MDT0649919.1"/>
    </source>
</evidence>
<dbReference type="Gene3D" id="3.40.50.10860">
    <property type="entry name" value="Leucine Dehydrogenase, chain A, domain 1"/>
    <property type="match status" value="1"/>
</dbReference>
<evidence type="ECO:0000256" key="1">
    <source>
        <dbReference type="ARBA" id="ARBA00004871"/>
    </source>
</evidence>
<evidence type="ECO:0000259" key="4">
    <source>
        <dbReference type="Pfam" id="PF08501"/>
    </source>
</evidence>
<dbReference type="Gene3D" id="3.40.50.720">
    <property type="entry name" value="NAD(P)-binding Rossmann-like Domain"/>
    <property type="match status" value="1"/>
</dbReference>
<comment type="caution">
    <text evidence="5">The sequence shown here is derived from an EMBL/GenBank/DDBJ whole genome shotgun (WGS) entry which is preliminary data.</text>
</comment>
<dbReference type="SUPFAM" id="SSF51735">
    <property type="entry name" value="NAD(P)-binding Rossmann-fold domains"/>
    <property type="match status" value="1"/>
</dbReference>
<protein>
    <submittedName>
        <fullName evidence="5">Shikimate dehydrogenase</fullName>
    </submittedName>
</protein>
<dbReference type="RefSeq" id="WP_311484078.1">
    <property type="nucleotide sequence ID" value="NZ_JAVRHP010000028.1"/>
</dbReference>
<evidence type="ECO:0000256" key="2">
    <source>
        <dbReference type="ARBA" id="ARBA00023002"/>
    </source>
</evidence>
<keyword evidence="6" id="KW-1185">Reference proteome</keyword>
<evidence type="ECO:0000313" key="6">
    <source>
        <dbReference type="Proteomes" id="UP001248819"/>
    </source>
</evidence>
<dbReference type="PANTHER" id="PTHR21089">
    <property type="entry name" value="SHIKIMATE DEHYDROGENASE"/>
    <property type="match status" value="1"/>
</dbReference>
<dbReference type="Pfam" id="PF08501">
    <property type="entry name" value="Shikimate_dh_N"/>
    <property type="match status" value="1"/>
</dbReference>
<name>A0ABU3CU93_9FLAO</name>
<keyword evidence="3" id="KW-0057">Aromatic amino acid biosynthesis</keyword>
<feature type="non-terminal residue" evidence="5">
    <location>
        <position position="241"/>
    </location>
</feature>
<dbReference type="SUPFAM" id="SSF53223">
    <property type="entry name" value="Aminoacid dehydrogenase-like, N-terminal domain"/>
    <property type="match status" value="1"/>
</dbReference>
<sequence>MKLYGLLGKNIDYSFSRIYFSEKFQKKQINAEYRNFDIPEIGHFKAVIQENEALRGLNVTIPYKQSVMEYLDRLDENAEAIGAVNTIKIEEDRSLTGYNTDYTGFSAAIKPMLKNGNYRALILGTGGASKAVAFSLKKLGIKYLYVSRNPGTDQVSYKYLDEETLQKNKIIINTTPLGTFPNTEDHPEIPYHFLTQDHLAFDLIYNPSTTKFMELAAKNGAATSNGLRMLELQAEKAWEIW</sequence>
<dbReference type="InterPro" id="IPR013708">
    <property type="entry name" value="Shikimate_DH-bd_N"/>
</dbReference>
<dbReference type="Proteomes" id="UP001248819">
    <property type="component" value="Unassembled WGS sequence"/>
</dbReference>